<dbReference type="GO" id="GO:0046872">
    <property type="term" value="F:metal ion binding"/>
    <property type="evidence" value="ECO:0007669"/>
    <property type="project" value="UniProtKB-KW"/>
</dbReference>
<dbReference type="Pfam" id="PF02146">
    <property type="entry name" value="SIR2"/>
    <property type="match status" value="1"/>
</dbReference>
<feature type="binding site" evidence="4">
    <location>
        <position position="402"/>
    </location>
    <ligand>
        <name>Zn(2+)</name>
        <dbReference type="ChEBI" id="CHEBI:29105"/>
    </ligand>
</feature>
<feature type="region of interest" description="Disordered" evidence="5">
    <location>
        <begin position="82"/>
        <end position="106"/>
    </location>
</feature>
<feature type="active site" description="Proton acceptor" evidence="4">
    <location>
        <position position="373"/>
    </location>
</feature>
<dbReference type="InterPro" id="IPR026591">
    <property type="entry name" value="Sirtuin_cat_small_dom_sf"/>
</dbReference>
<sequence length="497" mass="56819">MARTILKVLDDFYDKDIKVGDKVSLFFYRVKILDMEYKNEYGTFIKCKVLPDKLWDEVLDNIDESSDSFEERLMNYDYEDESFDDLEDESSSASPNEYETKAKIQPHPNNPLEIVGTIHIPGYRNLLGGMGFYVKNIETEEIKGYSFGETSWLIQKYGATNAYAYGNLIDTIDELPSLDSQHWKVAAYTDTGELFAPLTDRAKLELKEGFKYAVESKTREYASQFSKNNNYRELDSNALEEVISAINTAKNIVILTGAGISTMSGIPDYRSTVESMWSRQPEYIDKLSENTFNEDPVLFWKHFYDLLKTTLHPIMPFQNHESLLAAMEGISPNDAHRFFRFLEKDLSKNISIITQNVDGLHNKAGNKDIIEFHGRIKECICPQCKKIYLMVDVLKENETPVCNCGEILRPNVVFFGDEVKSPESAEEKVKNADLILVAGTSLQVHPFNALLLSKRNDAKLLLLNNENTNYSQAFDVHLKGNVSTVCRYLRNEMANED</sequence>
<keyword evidence="4" id="KW-0862">Zinc</keyword>
<protein>
    <recommendedName>
        <fullName evidence="1">protein acetyllysine N-acetyltransferase</fullName>
        <ecNumber evidence="1">2.3.1.286</ecNumber>
    </recommendedName>
</protein>
<feature type="binding site" evidence="4">
    <location>
        <position position="404"/>
    </location>
    <ligand>
        <name>Zn(2+)</name>
        <dbReference type="ChEBI" id="CHEBI:29105"/>
    </ligand>
</feature>
<evidence type="ECO:0000256" key="2">
    <source>
        <dbReference type="ARBA" id="ARBA00022679"/>
    </source>
</evidence>
<reference evidence="7 8" key="2">
    <citation type="submission" date="2017-09" db="EMBL/GenBank/DDBJ databases">
        <title>Bacillus patelloidae sp. nov., isolated from the intestinal tract of a marine limpet.</title>
        <authorList>
            <person name="Liu R."/>
            <person name="Dong C."/>
            <person name="Shao Z."/>
        </authorList>
    </citation>
    <scope>NUCLEOTIDE SEQUENCE [LARGE SCALE GENOMIC DNA]</scope>
    <source>
        <strain evidence="7 8">SA5d-4</strain>
    </source>
</reference>
<accession>A0A263BRW6</accession>
<dbReference type="EC" id="2.3.1.286" evidence="1"/>
<keyword evidence="2" id="KW-0808">Transferase</keyword>
<feature type="domain" description="Deacetylase sirtuin-type" evidence="6">
    <location>
        <begin position="232"/>
        <end position="497"/>
    </location>
</feature>
<dbReference type="AlphaFoldDB" id="A0A263BRW6"/>
<evidence type="ECO:0000256" key="4">
    <source>
        <dbReference type="PROSITE-ProRule" id="PRU00236"/>
    </source>
</evidence>
<dbReference type="InterPro" id="IPR050134">
    <property type="entry name" value="NAD-dep_sirtuin_deacylases"/>
</dbReference>
<evidence type="ECO:0000259" key="6">
    <source>
        <dbReference type="PROSITE" id="PS50305"/>
    </source>
</evidence>
<keyword evidence="4" id="KW-0479">Metal-binding</keyword>
<dbReference type="SUPFAM" id="SSF52467">
    <property type="entry name" value="DHS-like NAD/FAD-binding domain"/>
    <property type="match status" value="1"/>
</dbReference>
<dbReference type="PROSITE" id="PS50305">
    <property type="entry name" value="SIRTUIN"/>
    <property type="match status" value="1"/>
</dbReference>
<dbReference type="InterPro" id="IPR029035">
    <property type="entry name" value="DHS-like_NAD/FAD-binding_dom"/>
</dbReference>
<dbReference type="PANTHER" id="PTHR11085">
    <property type="entry name" value="NAD-DEPENDENT PROTEIN DEACYLASE SIRTUIN-5, MITOCHONDRIAL-RELATED"/>
    <property type="match status" value="1"/>
</dbReference>
<dbReference type="EMBL" id="NPIA01000006">
    <property type="protein sequence ID" value="OZM56461.1"/>
    <property type="molecule type" value="Genomic_DNA"/>
</dbReference>
<dbReference type="Gene3D" id="3.40.50.1220">
    <property type="entry name" value="TPP-binding domain"/>
    <property type="match status" value="1"/>
</dbReference>
<dbReference type="GO" id="GO:0070403">
    <property type="term" value="F:NAD+ binding"/>
    <property type="evidence" value="ECO:0007669"/>
    <property type="project" value="InterPro"/>
</dbReference>
<dbReference type="CDD" id="cd01407">
    <property type="entry name" value="SIR2-fam"/>
    <property type="match status" value="1"/>
</dbReference>
<dbReference type="PANTHER" id="PTHR11085:SF4">
    <property type="entry name" value="NAD-DEPENDENT PROTEIN DEACYLASE"/>
    <property type="match status" value="1"/>
</dbReference>
<keyword evidence="8" id="KW-1185">Reference proteome</keyword>
<evidence type="ECO:0000256" key="3">
    <source>
        <dbReference type="ARBA" id="ARBA00023027"/>
    </source>
</evidence>
<proteinExistence type="predicted"/>
<dbReference type="Proteomes" id="UP000217083">
    <property type="component" value="Unassembled WGS sequence"/>
</dbReference>
<evidence type="ECO:0000313" key="7">
    <source>
        <dbReference type="EMBL" id="OZM56461.1"/>
    </source>
</evidence>
<organism evidence="7 8">
    <name type="scientific">Lottiidibacillus patelloidae</name>
    <dbReference type="NCBI Taxonomy" id="2670334"/>
    <lineage>
        <taxon>Bacteria</taxon>
        <taxon>Bacillati</taxon>
        <taxon>Bacillota</taxon>
        <taxon>Bacilli</taxon>
        <taxon>Bacillales</taxon>
        <taxon>Bacillaceae</taxon>
        <taxon>Lottiidibacillus</taxon>
    </lineage>
</organism>
<name>A0A263BRW6_9BACI</name>
<keyword evidence="3" id="KW-0520">NAD</keyword>
<dbReference type="RefSeq" id="WP_094925446.1">
    <property type="nucleotide sequence ID" value="NZ_NPIA01000006.1"/>
</dbReference>
<feature type="binding site" evidence="4">
    <location>
        <position position="381"/>
    </location>
    <ligand>
        <name>Zn(2+)</name>
        <dbReference type="ChEBI" id="CHEBI:29105"/>
    </ligand>
</feature>
<reference evidence="8" key="1">
    <citation type="submission" date="2017-08" db="EMBL/GenBank/DDBJ databases">
        <authorList>
            <person name="Huang Z."/>
        </authorList>
    </citation>
    <scope>NUCLEOTIDE SEQUENCE [LARGE SCALE GENOMIC DNA]</scope>
    <source>
        <strain evidence="8">SA5d-4</strain>
    </source>
</reference>
<feature type="binding site" evidence="4">
    <location>
        <position position="384"/>
    </location>
    <ligand>
        <name>Zn(2+)</name>
        <dbReference type="ChEBI" id="CHEBI:29105"/>
    </ligand>
</feature>
<dbReference type="InterPro" id="IPR003000">
    <property type="entry name" value="Sirtuin"/>
</dbReference>
<gene>
    <name evidence="7" type="ORF">CIB95_11845</name>
</gene>
<dbReference type="InterPro" id="IPR026590">
    <property type="entry name" value="Ssirtuin_cat_dom"/>
</dbReference>
<comment type="caution">
    <text evidence="7">The sequence shown here is derived from an EMBL/GenBank/DDBJ whole genome shotgun (WGS) entry which is preliminary data.</text>
</comment>
<dbReference type="Gene3D" id="3.30.1600.10">
    <property type="entry name" value="SIR2/SIRT2 'Small Domain"/>
    <property type="match status" value="1"/>
</dbReference>
<dbReference type="GO" id="GO:0017136">
    <property type="term" value="F:histone deacetylase activity, NAD-dependent"/>
    <property type="evidence" value="ECO:0007669"/>
    <property type="project" value="TreeGrafter"/>
</dbReference>
<evidence type="ECO:0000313" key="8">
    <source>
        <dbReference type="Proteomes" id="UP000217083"/>
    </source>
</evidence>
<evidence type="ECO:0000256" key="5">
    <source>
        <dbReference type="SAM" id="MobiDB-lite"/>
    </source>
</evidence>
<evidence type="ECO:0000256" key="1">
    <source>
        <dbReference type="ARBA" id="ARBA00012928"/>
    </source>
</evidence>